<evidence type="ECO:0000313" key="1">
    <source>
        <dbReference type="Proteomes" id="UP000887566"/>
    </source>
</evidence>
<dbReference type="Proteomes" id="UP000887566">
    <property type="component" value="Unplaced"/>
</dbReference>
<dbReference type="WBParaSite" id="PSAMB.scaffold8773size5803.g31756.t1">
    <property type="protein sequence ID" value="PSAMB.scaffold8773size5803.g31756.t1"/>
    <property type="gene ID" value="PSAMB.scaffold8773size5803.g31756"/>
</dbReference>
<name>A0A914XNK1_9BILA</name>
<accession>A0A914XNK1</accession>
<sequence>MALWRAHTHGPGKFVQATKLYRVTMSKAKANYFIEFIFDHGFLLHKAWAASKSVKFSTGERRLLIEAVTDENFQTIIERYNSYCDDVDFKPLGRSALYEVLKNISLVKTDAVECLDMRIVEGKEVMKSLKEELQSFQLTTTAI</sequence>
<organism evidence="1 2">
    <name type="scientific">Plectus sambesii</name>
    <dbReference type="NCBI Taxonomy" id="2011161"/>
    <lineage>
        <taxon>Eukaryota</taxon>
        <taxon>Metazoa</taxon>
        <taxon>Ecdysozoa</taxon>
        <taxon>Nematoda</taxon>
        <taxon>Chromadorea</taxon>
        <taxon>Plectida</taxon>
        <taxon>Plectina</taxon>
        <taxon>Plectoidea</taxon>
        <taxon>Plectidae</taxon>
        <taxon>Plectus</taxon>
    </lineage>
</organism>
<proteinExistence type="predicted"/>
<protein>
    <submittedName>
        <fullName evidence="2">Uncharacterized protein</fullName>
    </submittedName>
</protein>
<keyword evidence="1" id="KW-1185">Reference proteome</keyword>
<evidence type="ECO:0000313" key="2">
    <source>
        <dbReference type="WBParaSite" id="PSAMB.scaffold8773size5803.g31756.t1"/>
    </source>
</evidence>
<reference evidence="2" key="1">
    <citation type="submission" date="2022-11" db="UniProtKB">
        <authorList>
            <consortium name="WormBaseParasite"/>
        </authorList>
    </citation>
    <scope>IDENTIFICATION</scope>
</reference>
<dbReference type="AlphaFoldDB" id="A0A914XNK1"/>